<dbReference type="GO" id="GO:0005524">
    <property type="term" value="F:ATP binding"/>
    <property type="evidence" value="ECO:0007669"/>
    <property type="project" value="UniProtKB-KW"/>
</dbReference>
<evidence type="ECO:0000259" key="8">
    <source>
        <dbReference type="Pfam" id="PF02769"/>
    </source>
</evidence>
<keyword evidence="3" id="KW-0418">Kinase</keyword>
<evidence type="ECO:0000256" key="4">
    <source>
        <dbReference type="ARBA" id="ARBA00022840"/>
    </source>
</evidence>
<evidence type="ECO:0000256" key="1">
    <source>
        <dbReference type="ARBA" id="ARBA00022679"/>
    </source>
</evidence>
<dbReference type="AlphaFoldDB" id="A0A9W6FZ04"/>
<dbReference type="GO" id="GO:0004756">
    <property type="term" value="F:selenide, water dikinase activity"/>
    <property type="evidence" value="ECO:0007669"/>
    <property type="project" value="TreeGrafter"/>
</dbReference>
<dbReference type="Gene3D" id="3.90.650.10">
    <property type="entry name" value="PurM-like C-terminal domain"/>
    <property type="match status" value="1"/>
</dbReference>
<protein>
    <submittedName>
        <fullName evidence="9">Selenide, water dikinase</fullName>
    </submittedName>
</protein>
<evidence type="ECO:0000313" key="10">
    <source>
        <dbReference type="Proteomes" id="UP001144352"/>
    </source>
</evidence>
<dbReference type="SUPFAM" id="SSF56042">
    <property type="entry name" value="PurM C-terminal domain-like"/>
    <property type="match status" value="1"/>
</dbReference>
<keyword evidence="2" id="KW-0547">Nucleotide-binding</keyword>
<keyword evidence="4" id="KW-0067">ATP-binding</keyword>
<dbReference type="NCBIfam" id="TIGR00476">
    <property type="entry name" value="selD"/>
    <property type="match status" value="1"/>
</dbReference>
<sequence>MGPETADDAGVYRIGEGLALVDTVDIITPLVDDPFTFGRIAAANALSDVYAMGGRPVTAMNLAFFPACTLPGQILADIMAGGLDAVREAGACLVGGHTVEDHELKYGLSVTGLISTGRIVRNSTARPGDRLILTKPLGTGIVSTAIKADMVAPGVADEAIRWMTALNAAAAGLMLECEASACTDVTGFGLVGHACEMARGAGVTLEIALDAVPVMGGIMDLVADGLVPAGCYRNRDHYAPFVARSSAQEDRLIPLFDPQTSGGLLITLSPKSADSFLSMARDQGLFAVAVGEVLPAREHAVAIV</sequence>
<dbReference type="Pfam" id="PF00586">
    <property type="entry name" value="AIRS"/>
    <property type="match status" value="1"/>
</dbReference>
<dbReference type="InterPro" id="IPR036676">
    <property type="entry name" value="PurM-like_C_sf"/>
</dbReference>
<dbReference type="EMBL" id="BSDS01000001">
    <property type="protein sequence ID" value="GLI37397.1"/>
    <property type="molecule type" value="Genomic_DNA"/>
</dbReference>
<dbReference type="GO" id="GO:0016260">
    <property type="term" value="P:selenocysteine biosynthetic process"/>
    <property type="evidence" value="ECO:0007669"/>
    <property type="project" value="TreeGrafter"/>
</dbReference>
<comment type="caution">
    <text evidence="9">The sequence shown here is derived from an EMBL/GenBank/DDBJ whole genome shotgun (WGS) entry which is preliminary data.</text>
</comment>
<feature type="domain" description="PurM-like C-terminal" evidence="8">
    <location>
        <begin position="126"/>
        <end position="301"/>
    </location>
</feature>
<dbReference type="Proteomes" id="UP001144352">
    <property type="component" value="Unassembled WGS sequence"/>
</dbReference>
<keyword evidence="10" id="KW-1185">Reference proteome</keyword>
<evidence type="ECO:0000259" key="7">
    <source>
        <dbReference type="Pfam" id="PF00586"/>
    </source>
</evidence>
<dbReference type="InterPro" id="IPR016188">
    <property type="entry name" value="PurM-like_N"/>
</dbReference>
<evidence type="ECO:0000256" key="5">
    <source>
        <dbReference type="ARBA" id="ARBA00022933"/>
    </source>
</evidence>
<dbReference type="CDD" id="cd02195">
    <property type="entry name" value="SelD"/>
    <property type="match status" value="1"/>
</dbReference>
<evidence type="ECO:0000256" key="6">
    <source>
        <dbReference type="ARBA" id="ARBA00023266"/>
    </source>
</evidence>
<evidence type="ECO:0000256" key="3">
    <source>
        <dbReference type="ARBA" id="ARBA00022777"/>
    </source>
</evidence>
<dbReference type="SUPFAM" id="SSF55326">
    <property type="entry name" value="PurM N-terminal domain-like"/>
    <property type="match status" value="1"/>
</dbReference>
<dbReference type="InterPro" id="IPR036921">
    <property type="entry name" value="PurM-like_N_sf"/>
</dbReference>
<dbReference type="FunFam" id="3.90.650.10:FF:000004">
    <property type="entry name" value="Selenide, water dikinase"/>
    <property type="match status" value="1"/>
</dbReference>
<organism evidence="9 10">
    <name type="scientific">Geobacter hydrogenophilus</name>
    <dbReference type="NCBI Taxonomy" id="40983"/>
    <lineage>
        <taxon>Bacteria</taxon>
        <taxon>Pseudomonadati</taxon>
        <taxon>Thermodesulfobacteriota</taxon>
        <taxon>Desulfuromonadia</taxon>
        <taxon>Geobacterales</taxon>
        <taxon>Geobacteraceae</taxon>
        <taxon>Geobacter</taxon>
    </lineage>
</organism>
<dbReference type="InterPro" id="IPR010918">
    <property type="entry name" value="PurM-like_C_dom"/>
</dbReference>
<dbReference type="PIRSF" id="PIRSF036407">
    <property type="entry name" value="Selenphspht_syn"/>
    <property type="match status" value="1"/>
</dbReference>
<gene>
    <name evidence="9" type="primary">selD</name>
    <name evidence="9" type="ORF">GHYDROH2_08980</name>
</gene>
<dbReference type="NCBIfam" id="NF002098">
    <property type="entry name" value="PRK00943.1"/>
    <property type="match status" value="1"/>
</dbReference>
<dbReference type="InterPro" id="IPR004536">
    <property type="entry name" value="SPS/SelD"/>
</dbReference>
<dbReference type="PANTHER" id="PTHR10256:SF0">
    <property type="entry name" value="INACTIVE SELENIDE, WATER DIKINASE-LIKE PROTEIN-RELATED"/>
    <property type="match status" value="1"/>
</dbReference>
<reference evidence="9" key="1">
    <citation type="submission" date="2022-12" db="EMBL/GenBank/DDBJ databases">
        <title>Reference genome sequencing for broad-spectrum identification of bacterial and archaeal isolates by mass spectrometry.</title>
        <authorList>
            <person name="Sekiguchi Y."/>
            <person name="Tourlousse D.M."/>
        </authorList>
    </citation>
    <scope>NUCLEOTIDE SEQUENCE</scope>
    <source>
        <strain evidence="9">H2</strain>
    </source>
</reference>
<dbReference type="PANTHER" id="PTHR10256">
    <property type="entry name" value="SELENIDE, WATER DIKINASE"/>
    <property type="match status" value="1"/>
</dbReference>
<keyword evidence="1" id="KW-0808">Transferase</keyword>
<dbReference type="Pfam" id="PF02769">
    <property type="entry name" value="AIRS_C"/>
    <property type="match status" value="1"/>
</dbReference>
<evidence type="ECO:0000256" key="2">
    <source>
        <dbReference type="ARBA" id="ARBA00022741"/>
    </source>
</evidence>
<feature type="domain" description="PurM-like N-terminal" evidence="7">
    <location>
        <begin position="7"/>
        <end position="114"/>
    </location>
</feature>
<accession>A0A9W6FZ04</accession>
<proteinExistence type="predicted"/>
<dbReference type="GO" id="GO:0005737">
    <property type="term" value="C:cytoplasm"/>
    <property type="evidence" value="ECO:0007669"/>
    <property type="project" value="TreeGrafter"/>
</dbReference>
<name>A0A9W6FZ04_9BACT</name>
<keyword evidence="6" id="KW-0711">Selenium</keyword>
<dbReference type="Gene3D" id="3.30.1330.10">
    <property type="entry name" value="PurM-like, N-terminal domain"/>
    <property type="match status" value="1"/>
</dbReference>
<evidence type="ECO:0000313" key="9">
    <source>
        <dbReference type="EMBL" id="GLI37397.1"/>
    </source>
</evidence>
<keyword evidence="5" id="KW-0712">Selenocysteine</keyword>